<organism evidence="5 6">
    <name type="scientific">Hortaea werneckii</name>
    <name type="common">Black yeast</name>
    <name type="synonym">Cladosporium werneckii</name>
    <dbReference type="NCBI Taxonomy" id="91943"/>
    <lineage>
        <taxon>Eukaryota</taxon>
        <taxon>Fungi</taxon>
        <taxon>Dikarya</taxon>
        <taxon>Ascomycota</taxon>
        <taxon>Pezizomycotina</taxon>
        <taxon>Dothideomycetes</taxon>
        <taxon>Dothideomycetidae</taxon>
        <taxon>Mycosphaerellales</taxon>
        <taxon>Teratosphaeriaceae</taxon>
        <taxon>Hortaea</taxon>
    </lineage>
</organism>
<dbReference type="EMBL" id="QWIN01001816">
    <property type="protein sequence ID" value="RMY36189.1"/>
    <property type="molecule type" value="Genomic_DNA"/>
</dbReference>
<name>A0A3M7B8X6_HORWE</name>
<dbReference type="VEuPathDB" id="FungiDB:BTJ68_15574"/>
<dbReference type="Proteomes" id="UP000270230">
    <property type="component" value="Unassembled WGS sequence"/>
</dbReference>
<dbReference type="InterPro" id="IPR052982">
    <property type="entry name" value="SRP1/TIP1-like"/>
</dbReference>
<dbReference type="Pfam" id="PF10342">
    <property type="entry name" value="Kre9_KNH"/>
    <property type="match status" value="1"/>
</dbReference>
<evidence type="ECO:0000256" key="1">
    <source>
        <dbReference type="ARBA" id="ARBA00022729"/>
    </source>
</evidence>
<gene>
    <name evidence="5" type="ORF">D0865_13705</name>
</gene>
<evidence type="ECO:0000256" key="2">
    <source>
        <dbReference type="SAM" id="MobiDB-lite"/>
    </source>
</evidence>
<feature type="signal peptide" evidence="3">
    <location>
        <begin position="1"/>
        <end position="19"/>
    </location>
</feature>
<evidence type="ECO:0000313" key="5">
    <source>
        <dbReference type="EMBL" id="RMY36189.1"/>
    </source>
</evidence>
<evidence type="ECO:0000313" key="6">
    <source>
        <dbReference type="Proteomes" id="UP000270230"/>
    </source>
</evidence>
<accession>A0A3M7B8X6</accession>
<dbReference type="OrthoDB" id="2260257at2759"/>
<keyword evidence="1 3" id="KW-0732">Signal</keyword>
<feature type="chain" id="PRO_5018321615" description="Yeast cell wall synthesis Kre9/Knh1-like N-terminal domain-containing protein" evidence="3">
    <location>
        <begin position="20"/>
        <end position="274"/>
    </location>
</feature>
<feature type="compositionally biased region" description="Polar residues" evidence="2">
    <location>
        <begin position="138"/>
        <end position="150"/>
    </location>
</feature>
<feature type="domain" description="Yeast cell wall synthesis Kre9/Knh1-like N-terminal" evidence="4">
    <location>
        <begin position="26"/>
        <end position="111"/>
    </location>
</feature>
<dbReference type="InterPro" id="IPR018466">
    <property type="entry name" value="Kre9/Knh1-like_N"/>
</dbReference>
<dbReference type="PANTHER" id="PTHR40633:SF5">
    <property type="entry name" value="ANCHORED PROTEIN, PUTATIVE (AFU_ORTHOLOGUE AFUA_8G04370)-RELATED"/>
    <property type="match status" value="1"/>
</dbReference>
<proteinExistence type="predicted"/>
<evidence type="ECO:0000256" key="3">
    <source>
        <dbReference type="SAM" id="SignalP"/>
    </source>
</evidence>
<protein>
    <recommendedName>
        <fullName evidence="4">Yeast cell wall synthesis Kre9/Knh1-like N-terminal domain-containing protein</fullName>
    </recommendedName>
</protein>
<feature type="region of interest" description="Disordered" evidence="2">
    <location>
        <begin position="128"/>
        <end position="239"/>
    </location>
</feature>
<comment type="caution">
    <text evidence="5">The sequence shown here is derived from an EMBL/GenBank/DDBJ whole genome shotgun (WGS) entry which is preliminary data.</text>
</comment>
<dbReference type="AlphaFoldDB" id="A0A3M7B8X6"/>
<reference evidence="5 6" key="1">
    <citation type="journal article" date="2018" name="BMC Genomics">
        <title>Genomic evidence for intraspecific hybridization in a clonal and extremely halotolerant yeast.</title>
        <authorList>
            <person name="Gostincar C."/>
            <person name="Stajich J.E."/>
            <person name="Zupancic J."/>
            <person name="Zalar P."/>
            <person name="Gunde-Cimerman N."/>
        </authorList>
    </citation>
    <scope>NUCLEOTIDE SEQUENCE [LARGE SCALE GENOMIC DNA]</scope>
    <source>
        <strain evidence="5 6">EXF-151</strain>
    </source>
</reference>
<dbReference type="PANTHER" id="PTHR40633">
    <property type="entry name" value="MATRIX PROTEIN, PUTATIVE (AFU_ORTHOLOGUE AFUA_8G05410)-RELATED"/>
    <property type="match status" value="1"/>
</dbReference>
<evidence type="ECO:0000259" key="4">
    <source>
        <dbReference type="Pfam" id="PF10342"/>
    </source>
</evidence>
<feature type="compositionally biased region" description="Low complexity" evidence="2">
    <location>
        <begin position="152"/>
        <end position="239"/>
    </location>
</feature>
<sequence length="274" mass="27122">MSPRSFAITLLSAPLLALAQNAFNIPEAGLSATGGQPLDLSWDPTTDGTVTLVLRSGSSNNLNEGTVIASNIDNSGSYTWTPSNDLTRGSDYTVQIVSDDDPSVTNYTPYFVLDTDTTVAKSTSEVSLGATSAAPDLSTASPTGSATSVLDSAATSDSESTSSATTTDDSSSSQTTSMPSSSGTSSGNMMMTSSGMTMSTDTSSMMTGTASSTNSDASTTASSSDSSSTESSSAAASTSVANLNDENGAGGSLKISGAALTGLVAAVALGAFAL</sequence>